<gene>
    <name evidence="3" type="ORF">LTRI10_LOCUS29332</name>
</gene>
<accession>A0AAV2EQZ1</accession>
<organism evidence="3 4">
    <name type="scientific">Linum trigynum</name>
    <dbReference type="NCBI Taxonomy" id="586398"/>
    <lineage>
        <taxon>Eukaryota</taxon>
        <taxon>Viridiplantae</taxon>
        <taxon>Streptophyta</taxon>
        <taxon>Embryophyta</taxon>
        <taxon>Tracheophyta</taxon>
        <taxon>Spermatophyta</taxon>
        <taxon>Magnoliopsida</taxon>
        <taxon>eudicotyledons</taxon>
        <taxon>Gunneridae</taxon>
        <taxon>Pentapetalae</taxon>
        <taxon>rosids</taxon>
        <taxon>fabids</taxon>
        <taxon>Malpighiales</taxon>
        <taxon>Linaceae</taxon>
        <taxon>Linum</taxon>
    </lineage>
</organism>
<feature type="chain" id="PRO_5043573059" evidence="2">
    <location>
        <begin position="26"/>
        <end position="84"/>
    </location>
</feature>
<feature type="region of interest" description="Disordered" evidence="1">
    <location>
        <begin position="57"/>
        <end position="84"/>
    </location>
</feature>
<feature type="signal peptide" evidence="2">
    <location>
        <begin position="1"/>
        <end position="25"/>
    </location>
</feature>
<evidence type="ECO:0000256" key="2">
    <source>
        <dbReference type="SAM" id="SignalP"/>
    </source>
</evidence>
<keyword evidence="2" id="KW-0732">Signal</keyword>
<dbReference type="Proteomes" id="UP001497516">
    <property type="component" value="Chromosome 5"/>
</dbReference>
<evidence type="ECO:0000313" key="4">
    <source>
        <dbReference type="Proteomes" id="UP001497516"/>
    </source>
</evidence>
<protein>
    <submittedName>
        <fullName evidence="3">Uncharacterized protein</fullName>
    </submittedName>
</protein>
<reference evidence="3 4" key="1">
    <citation type="submission" date="2024-04" db="EMBL/GenBank/DDBJ databases">
        <authorList>
            <person name="Fracassetti M."/>
        </authorList>
    </citation>
    <scope>NUCLEOTIDE SEQUENCE [LARGE SCALE GENOMIC DNA]</scope>
</reference>
<dbReference type="EMBL" id="OZ034818">
    <property type="protein sequence ID" value="CAL1388401.1"/>
    <property type="molecule type" value="Genomic_DNA"/>
</dbReference>
<evidence type="ECO:0000313" key="3">
    <source>
        <dbReference type="EMBL" id="CAL1388401.1"/>
    </source>
</evidence>
<dbReference type="AlphaFoldDB" id="A0AAV2EQZ1"/>
<keyword evidence="4" id="KW-1185">Reference proteome</keyword>
<evidence type="ECO:0000256" key="1">
    <source>
        <dbReference type="SAM" id="MobiDB-lite"/>
    </source>
</evidence>
<name>A0AAV2EQZ1_9ROSI</name>
<proteinExistence type="predicted"/>
<sequence>MGRVLRCSSWVCLVIMVLVLSSSSGRVESGRRLVSPPADVRGGQGSRLARLSAALNQAAEEANSRAGGRAPERLSPGGPDSQHH</sequence>